<feature type="non-terminal residue" evidence="1">
    <location>
        <position position="69"/>
    </location>
</feature>
<dbReference type="EMBL" id="CAJVQC010178945">
    <property type="protein sequence ID" value="CAG8851917.1"/>
    <property type="molecule type" value="Genomic_DNA"/>
</dbReference>
<organism evidence="1 2">
    <name type="scientific">Racocetra persica</name>
    <dbReference type="NCBI Taxonomy" id="160502"/>
    <lineage>
        <taxon>Eukaryota</taxon>
        <taxon>Fungi</taxon>
        <taxon>Fungi incertae sedis</taxon>
        <taxon>Mucoromycota</taxon>
        <taxon>Glomeromycotina</taxon>
        <taxon>Glomeromycetes</taxon>
        <taxon>Diversisporales</taxon>
        <taxon>Gigasporaceae</taxon>
        <taxon>Racocetra</taxon>
    </lineage>
</organism>
<accession>A0ACA9SZW9</accession>
<proteinExistence type="predicted"/>
<protein>
    <submittedName>
        <fullName evidence="1">4287_t:CDS:1</fullName>
    </submittedName>
</protein>
<evidence type="ECO:0000313" key="2">
    <source>
        <dbReference type="Proteomes" id="UP000789920"/>
    </source>
</evidence>
<evidence type="ECO:0000313" key="1">
    <source>
        <dbReference type="EMBL" id="CAG8851917.1"/>
    </source>
</evidence>
<keyword evidence="2" id="KW-1185">Reference proteome</keyword>
<name>A0ACA9SZW9_9GLOM</name>
<sequence>AKSLLSNLSQSTTSSINHYFVSIFQDNKKNCLTENKLEKYLDIKKLPLALQEYLLLVYWKKFKKEFLNL</sequence>
<gene>
    <name evidence="1" type="ORF">RPERSI_LOCUS36799</name>
</gene>
<feature type="non-terminal residue" evidence="1">
    <location>
        <position position="1"/>
    </location>
</feature>
<reference evidence="1" key="1">
    <citation type="submission" date="2021-06" db="EMBL/GenBank/DDBJ databases">
        <authorList>
            <person name="Kallberg Y."/>
            <person name="Tangrot J."/>
            <person name="Rosling A."/>
        </authorList>
    </citation>
    <scope>NUCLEOTIDE SEQUENCE</scope>
    <source>
        <strain evidence="1">MA461A</strain>
    </source>
</reference>
<dbReference type="Proteomes" id="UP000789920">
    <property type="component" value="Unassembled WGS sequence"/>
</dbReference>
<comment type="caution">
    <text evidence="1">The sequence shown here is derived from an EMBL/GenBank/DDBJ whole genome shotgun (WGS) entry which is preliminary data.</text>
</comment>